<feature type="transmembrane region" description="Helical" evidence="1">
    <location>
        <begin position="82"/>
        <end position="113"/>
    </location>
</feature>
<keyword evidence="1" id="KW-0472">Membrane</keyword>
<protein>
    <recommendedName>
        <fullName evidence="4">DUF456 domain-containing protein</fullName>
    </recommendedName>
</protein>
<feature type="transmembrane region" description="Helical" evidence="1">
    <location>
        <begin position="12"/>
        <end position="41"/>
    </location>
</feature>
<name>A4J624_DESRM</name>
<dbReference type="EMBL" id="CP000612">
    <property type="protein sequence ID" value="ABO50527.1"/>
    <property type="molecule type" value="Genomic_DNA"/>
</dbReference>
<feature type="transmembrane region" description="Helical" evidence="1">
    <location>
        <begin position="133"/>
        <end position="155"/>
    </location>
</feature>
<dbReference type="Pfam" id="PF04306">
    <property type="entry name" value="DUF456"/>
    <property type="match status" value="1"/>
</dbReference>
<sequence length="159" mass="17176">MSTPGLIIASIFFIVGMAGIFLPILPGAPLLLAGMLVYGFFEHFTHLTWQFFAGQSILVAFVFGIDYLASIWGVKKYGGSKYAVWGSIIGTIMGLFLLGPLGVIIGPFLGAVFGELIVCRNYNQAFKAGLGTLIGFLGGALAKLFLQILMIIWFFNVIQ</sequence>
<evidence type="ECO:0000313" key="2">
    <source>
        <dbReference type="EMBL" id="ABO50527.1"/>
    </source>
</evidence>
<dbReference type="RefSeq" id="WP_011878336.1">
    <property type="nucleotide sequence ID" value="NC_009253.1"/>
</dbReference>
<organism evidence="2 3">
    <name type="scientific">Desulforamulus reducens (strain ATCC BAA-1160 / DSM 100696 / MI-1)</name>
    <name type="common">Desulfotomaculum reducens</name>
    <dbReference type="NCBI Taxonomy" id="349161"/>
    <lineage>
        <taxon>Bacteria</taxon>
        <taxon>Bacillati</taxon>
        <taxon>Bacillota</taxon>
        <taxon>Clostridia</taxon>
        <taxon>Eubacteriales</taxon>
        <taxon>Peptococcaceae</taxon>
        <taxon>Desulforamulus</taxon>
    </lineage>
</organism>
<reference evidence="2 3" key="1">
    <citation type="submission" date="2007-03" db="EMBL/GenBank/DDBJ databases">
        <title>Complete sequence of Desulfotomaculum reducens MI-1.</title>
        <authorList>
            <consortium name="US DOE Joint Genome Institute"/>
            <person name="Copeland A."/>
            <person name="Lucas S."/>
            <person name="Lapidus A."/>
            <person name="Barry K."/>
            <person name="Detter J.C."/>
            <person name="Glavina del Rio T."/>
            <person name="Hammon N."/>
            <person name="Israni S."/>
            <person name="Dalin E."/>
            <person name="Tice H."/>
            <person name="Pitluck S."/>
            <person name="Sims D."/>
            <person name="Brettin T."/>
            <person name="Bruce D."/>
            <person name="Han C."/>
            <person name="Tapia R."/>
            <person name="Schmutz J."/>
            <person name="Larimer F."/>
            <person name="Land M."/>
            <person name="Hauser L."/>
            <person name="Kyrpides N."/>
            <person name="Kim E."/>
            <person name="Tebo B.M."/>
            <person name="Richardson P."/>
        </authorList>
    </citation>
    <scope>NUCLEOTIDE SEQUENCE [LARGE SCALE GENOMIC DNA]</scope>
    <source>
        <strain evidence="2 3">MI-1</strain>
    </source>
</reference>
<dbReference type="PANTHER" id="PTHR39165">
    <property type="entry name" value="IG HYPOTHETICAL 17883"/>
    <property type="match status" value="1"/>
</dbReference>
<accession>A4J624</accession>
<dbReference type="AlphaFoldDB" id="A4J624"/>
<evidence type="ECO:0000313" key="3">
    <source>
        <dbReference type="Proteomes" id="UP000001556"/>
    </source>
</evidence>
<proteinExistence type="predicted"/>
<dbReference type="Proteomes" id="UP000001556">
    <property type="component" value="Chromosome"/>
</dbReference>
<dbReference type="HOGENOM" id="CLU_109297_0_1_9"/>
<evidence type="ECO:0000256" key="1">
    <source>
        <dbReference type="SAM" id="Phobius"/>
    </source>
</evidence>
<evidence type="ECO:0008006" key="4">
    <source>
        <dbReference type="Google" id="ProtNLM"/>
    </source>
</evidence>
<dbReference type="KEGG" id="drm:Dred_2010"/>
<dbReference type="eggNOG" id="COG2839">
    <property type="taxonomic scope" value="Bacteria"/>
</dbReference>
<keyword evidence="3" id="KW-1185">Reference proteome</keyword>
<keyword evidence="1" id="KW-1133">Transmembrane helix</keyword>
<gene>
    <name evidence="2" type="ordered locus">Dred_2010</name>
</gene>
<dbReference type="STRING" id="349161.Dred_2010"/>
<feature type="transmembrane region" description="Helical" evidence="1">
    <location>
        <begin position="47"/>
        <end position="70"/>
    </location>
</feature>
<dbReference type="OrthoDB" id="9808460at2"/>
<keyword evidence="1" id="KW-0812">Transmembrane</keyword>
<dbReference type="InterPro" id="IPR007403">
    <property type="entry name" value="DUF456"/>
</dbReference>
<dbReference type="PANTHER" id="PTHR39165:SF1">
    <property type="entry name" value="DUF456 DOMAIN-CONTAINING PROTEIN"/>
    <property type="match status" value="1"/>
</dbReference>